<keyword evidence="7" id="KW-1185">Reference proteome</keyword>
<sequence>MNVEEGAHVKKGDVLAQLATEPLQLSIAQTKAQIAQQEAIVTKLHNGSRPEEINEAAATVSNATATAENARVTYERLRQLRESGAISQQELDNAEARYNEAVANVNRTEASHQLAVAGPRSEDIAAAEAQLAALKEQLKMAEYKLSQATLIAPENGTIRNRLMQPGDMAAPNKPVYLLSLDTTKWVRAYVNEKDLGRIYEGMPATVTIDSLPGQTLSGTVGFISGTAEFTPKQVQTTELRTDLVYEVRINVEDPNNVLRLGMPATVTFDNK</sequence>
<keyword evidence="2 3" id="KW-0175">Coiled coil</keyword>
<dbReference type="InterPro" id="IPR050465">
    <property type="entry name" value="UPF0194_transport"/>
</dbReference>
<dbReference type="InterPro" id="IPR058636">
    <property type="entry name" value="Beta-barrel_YknX"/>
</dbReference>
<name>A0ABS2GER0_9FIRM</name>
<dbReference type="PANTHER" id="PTHR32347">
    <property type="entry name" value="EFFLUX SYSTEM COMPONENT YKNX-RELATED"/>
    <property type="match status" value="1"/>
</dbReference>
<proteinExistence type="predicted"/>
<dbReference type="Proteomes" id="UP000707138">
    <property type="component" value="Unassembled WGS sequence"/>
</dbReference>
<evidence type="ECO:0000259" key="4">
    <source>
        <dbReference type="Pfam" id="PF25881"/>
    </source>
</evidence>
<dbReference type="PANTHER" id="PTHR32347:SF29">
    <property type="entry name" value="UPF0194 MEMBRANE PROTEIN YBHG"/>
    <property type="match status" value="1"/>
</dbReference>
<evidence type="ECO:0000313" key="7">
    <source>
        <dbReference type="Proteomes" id="UP000707138"/>
    </source>
</evidence>
<dbReference type="Gene3D" id="1.10.287.470">
    <property type="entry name" value="Helix hairpin bin"/>
    <property type="match status" value="2"/>
</dbReference>
<comment type="subcellular location">
    <subcellularLocation>
        <location evidence="1">Cell envelope</location>
    </subcellularLocation>
</comment>
<organism evidence="6 7">
    <name type="scientific">Veillonella magna</name>
    <dbReference type="NCBI Taxonomy" id="464322"/>
    <lineage>
        <taxon>Bacteria</taxon>
        <taxon>Bacillati</taxon>
        <taxon>Bacillota</taxon>
        <taxon>Negativicutes</taxon>
        <taxon>Veillonellales</taxon>
        <taxon>Veillonellaceae</taxon>
        <taxon>Veillonella</taxon>
    </lineage>
</organism>
<evidence type="ECO:0000259" key="5">
    <source>
        <dbReference type="Pfam" id="PF25990"/>
    </source>
</evidence>
<protein>
    <submittedName>
        <fullName evidence="6">Efflux RND transporter periplasmic adaptor subunit</fullName>
    </submittedName>
</protein>
<gene>
    <name evidence="6" type="ORF">H6A01_04805</name>
</gene>
<evidence type="ECO:0000313" key="6">
    <source>
        <dbReference type="EMBL" id="MBM6912644.1"/>
    </source>
</evidence>
<accession>A0ABS2GER0</accession>
<dbReference type="InterPro" id="IPR059052">
    <property type="entry name" value="HH_YbhG-like"/>
</dbReference>
<dbReference type="EMBL" id="JACJLA010000007">
    <property type="protein sequence ID" value="MBM6912644.1"/>
    <property type="molecule type" value="Genomic_DNA"/>
</dbReference>
<comment type="caution">
    <text evidence="6">The sequence shown here is derived from an EMBL/GenBank/DDBJ whole genome shotgun (WGS) entry which is preliminary data.</text>
</comment>
<evidence type="ECO:0000256" key="2">
    <source>
        <dbReference type="ARBA" id="ARBA00023054"/>
    </source>
</evidence>
<feature type="domain" description="YknX-like beta-barrel" evidence="5">
    <location>
        <begin position="186"/>
        <end position="266"/>
    </location>
</feature>
<feature type="coiled-coil region" evidence="3">
    <location>
        <begin position="60"/>
        <end position="151"/>
    </location>
</feature>
<reference evidence="6 7" key="1">
    <citation type="journal article" date="2021" name="Sci. Rep.">
        <title>The distribution of antibiotic resistance genes in chicken gut microbiota commensals.</title>
        <authorList>
            <person name="Juricova H."/>
            <person name="Matiasovicova J."/>
            <person name="Kubasova T."/>
            <person name="Cejkova D."/>
            <person name="Rychlik I."/>
        </authorList>
    </citation>
    <scope>NUCLEOTIDE SEQUENCE [LARGE SCALE GENOMIC DNA]</scope>
    <source>
        <strain evidence="6 7">An537</strain>
    </source>
</reference>
<evidence type="ECO:0000256" key="1">
    <source>
        <dbReference type="ARBA" id="ARBA00004196"/>
    </source>
</evidence>
<dbReference type="SUPFAM" id="SSF111369">
    <property type="entry name" value="HlyD-like secretion proteins"/>
    <property type="match status" value="2"/>
</dbReference>
<dbReference type="Gene3D" id="2.40.50.100">
    <property type="match status" value="1"/>
</dbReference>
<evidence type="ECO:0000256" key="3">
    <source>
        <dbReference type="SAM" id="Coils"/>
    </source>
</evidence>
<dbReference type="Pfam" id="PF25881">
    <property type="entry name" value="HH_YBHG"/>
    <property type="match status" value="1"/>
</dbReference>
<dbReference type="Pfam" id="PF25990">
    <property type="entry name" value="Beta-barrel_YknX"/>
    <property type="match status" value="1"/>
</dbReference>
<dbReference type="Gene3D" id="2.40.30.170">
    <property type="match status" value="1"/>
</dbReference>
<feature type="domain" description="YbhG-like alpha-helical hairpin" evidence="4">
    <location>
        <begin position="21"/>
        <end position="145"/>
    </location>
</feature>